<dbReference type="CDD" id="cd00090">
    <property type="entry name" value="HTH_ARSR"/>
    <property type="match status" value="1"/>
</dbReference>
<accession>A0A7S8C117</accession>
<gene>
    <name evidence="6" type="ORF">HW532_00745</name>
</gene>
<dbReference type="InterPro" id="IPR051011">
    <property type="entry name" value="Metal_resp_trans_reg"/>
</dbReference>
<dbReference type="InterPro" id="IPR011991">
    <property type="entry name" value="ArsR-like_HTH"/>
</dbReference>
<dbReference type="EMBL" id="CP058214">
    <property type="protein sequence ID" value="QPC41395.1"/>
    <property type="molecule type" value="Genomic_DNA"/>
</dbReference>
<keyword evidence="7" id="KW-1185">Reference proteome</keyword>
<keyword evidence="3" id="KW-0804">Transcription</keyword>
<evidence type="ECO:0000313" key="6">
    <source>
        <dbReference type="EMBL" id="QPC41395.1"/>
    </source>
</evidence>
<dbReference type="GO" id="GO:0003677">
    <property type="term" value="F:DNA binding"/>
    <property type="evidence" value="ECO:0007669"/>
    <property type="project" value="UniProtKB-KW"/>
</dbReference>
<evidence type="ECO:0000256" key="2">
    <source>
        <dbReference type="ARBA" id="ARBA00023125"/>
    </source>
</evidence>
<dbReference type="Gene3D" id="1.10.10.10">
    <property type="entry name" value="Winged helix-like DNA-binding domain superfamily/Winged helix DNA-binding domain"/>
    <property type="match status" value="1"/>
</dbReference>
<dbReference type="RefSeq" id="WP_213162613.1">
    <property type="nucleotide sequence ID" value="NZ_CP058214.1"/>
</dbReference>
<protein>
    <submittedName>
        <fullName evidence="6">Helix-turn-helix transcriptional regulator</fullName>
    </submittedName>
</protein>
<keyword evidence="1" id="KW-0805">Transcription regulation</keyword>
<dbReference type="Proteomes" id="UP000593594">
    <property type="component" value="Chromosome"/>
</dbReference>
<evidence type="ECO:0000259" key="5">
    <source>
        <dbReference type="PROSITE" id="PS50987"/>
    </source>
</evidence>
<dbReference type="Pfam" id="PF12840">
    <property type="entry name" value="HTH_20"/>
    <property type="match status" value="1"/>
</dbReference>
<proteinExistence type="predicted"/>
<evidence type="ECO:0000256" key="3">
    <source>
        <dbReference type="ARBA" id="ARBA00023163"/>
    </source>
</evidence>
<dbReference type="InterPro" id="IPR036390">
    <property type="entry name" value="WH_DNA-bd_sf"/>
</dbReference>
<evidence type="ECO:0000256" key="4">
    <source>
        <dbReference type="SAM" id="MobiDB-lite"/>
    </source>
</evidence>
<dbReference type="InterPro" id="IPR001845">
    <property type="entry name" value="HTH_ArsR_DNA-bd_dom"/>
</dbReference>
<dbReference type="SMART" id="SM00418">
    <property type="entry name" value="HTH_ARSR"/>
    <property type="match status" value="1"/>
</dbReference>
<evidence type="ECO:0000313" key="7">
    <source>
        <dbReference type="Proteomes" id="UP000593594"/>
    </source>
</evidence>
<dbReference type="KEGG" id="kmn:HW532_00745"/>
<keyword evidence="2" id="KW-0238">DNA-binding</keyword>
<dbReference type="AlphaFoldDB" id="A0A7S8C117"/>
<feature type="region of interest" description="Disordered" evidence="4">
    <location>
        <begin position="101"/>
        <end position="122"/>
    </location>
</feature>
<dbReference type="PANTHER" id="PTHR43132">
    <property type="entry name" value="ARSENICAL RESISTANCE OPERON REPRESSOR ARSR-RELATED"/>
    <property type="match status" value="1"/>
</dbReference>
<sequence>MDTAHVIEALGALAHEHRLAIYRMLVEAGPDGLSAGMIADRLGVPPSSLTFHTRALVQAGLATQRRVSRQIIYAADFAAMNGLVGYLTENCCGQGAACNPGCDPARPAVTEDAASPTNRRSA</sequence>
<dbReference type="GO" id="GO:0003700">
    <property type="term" value="F:DNA-binding transcription factor activity"/>
    <property type="evidence" value="ECO:0007669"/>
    <property type="project" value="InterPro"/>
</dbReference>
<organism evidence="6 7">
    <name type="scientific">Kaustia mangrovi</name>
    <dbReference type="NCBI Taxonomy" id="2593653"/>
    <lineage>
        <taxon>Bacteria</taxon>
        <taxon>Pseudomonadati</taxon>
        <taxon>Pseudomonadota</taxon>
        <taxon>Alphaproteobacteria</taxon>
        <taxon>Hyphomicrobiales</taxon>
        <taxon>Parvibaculaceae</taxon>
        <taxon>Kaustia</taxon>
    </lineage>
</organism>
<name>A0A7S8C117_9HYPH</name>
<evidence type="ECO:0000256" key="1">
    <source>
        <dbReference type="ARBA" id="ARBA00023015"/>
    </source>
</evidence>
<dbReference type="InterPro" id="IPR036388">
    <property type="entry name" value="WH-like_DNA-bd_sf"/>
</dbReference>
<dbReference type="PROSITE" id="PS50987">
    <property type="entry name" value="HTH_ARSR_2"/>
    <property type="match status" value="1"/>
</dbReference>
<dbReference type="PANTHER" id="PTHR43132:SF2">
    <property type="entry name" value="ARSENICAL RESISTANCE OPERON REPRESSOR ARSR-RELATED"/>
    <property type="match status" value="1"/>
</dbReference>
<feature type="domain" description="HTH arsR-type" evidence="5">
    <location>
        <begin position="1"/>
        <end position="95"/>
    </location>
</feature>
<reference evidence="6 7" key="1">
    <citation type="submission" date="2020-06" db="EMBL/GenBank/DDBJ databases">
        <title>Genome sequence of 2 isolates from Red Sea Mangroves.</title>
        <authorList>
            <person name="Sefrji F."/>
            <person name="Michoud G."/>
            <person name="Merlino G."/>
            <person name="Daffonchio D."/>
        </authorList>
    </citation>
    <scope>NUCLEOTIDE SEQUENCE [LARGE SCALE GENOMIC DNA]</scope>
    <source>
        <strain evidence="6 7">R1DC25</strain>
    </source>
</reference>
<dbReference type="SUPFAM" id="SSF46785">
    <property type="entry name" value="Winged helix' DNA-binding domain"/>
    <property type="match status" value="1"/>
</dbReference>